<dbReference type="InterPro" id="IPR011344">
    <property type="entry name" value="ssDNA-bd"/>
</dbReference>
<comment type="caution">
    <text evidence="5">The sequence shown here is derived from an EMBL/GenBank/DDBJ whole genome shotgun (WGS) entry which is preliminary data.</text>
</comment>
<dbReference type="NCBIfam" id="TIGR00621">
    <property type="entry name" value="ssb"/>
    <property type="match status" value="1"/>
</dbReference>
<proteinExistence type="inferred from homology"/>
<dbReference type="PROSITE" id="PS50935">
    <property type="entry name" value="SSB"/>
    <property type="match status" value="1"/>
</dbReference>
<dbReference type="CDD" id="cd04496">
    <property type="entry name" value="SSB_OBF"/>
    <property type="match status" value="1"/>
</dbReference>
<gene>
    <name evidence="5" type="primary">ssb</name>
    <name evidence="5" type="ORF">ACFQGD_14705</name>
</gene>
<evidence type="ECO:0000256" key="1">
    <source>
        <dbReference type="ARBA" id="ARBA00023125"/>
    </source>
</evidence>
<dbReference type="InterPro" id="IPR012340">
    <property type="entry name" value="NA-bd_OB-fold"/>
</dbReference>
<evidence type="ECO:0000256" key="2">
    <source>
        <dbReference type="HAMAP-Rule" id="MF_00984"/>
    </source>
</evidence>
<evidence type="ECO:0000256" key="3">
    <source>
        <dbReference type="RuleBase" id="RU000524"/>
    </source>
</evidence>
<dbReference type="Gene3D" id="2.40.50.140">
    <property type="entry name" value="Nucleic acid-binding proteins"/>
    <property type="match status" value="1"/>
</dbReference>
<protein>
    <recommendedName>
        <fullName evidence="2 3">Single-stranded DNA-binding protein</fullName>
        <shortName evidence="2">SSB</shortName>
    </recommendedName>
</protein>
<sequence length="155" mass="16476">MAGLPDITITGTLVADPELRFTPNGHAVANFTVAANDRRFNREAGEWEDAGATFLRCSLWKDAAENLTNSLSKGARVLLTGRLRQREWTTPEGEKRQLFEVDVTEIGPSLRWATATITKATRTTAAGAASPAGVDPWASAPTAAGGAPVADEPPF</sequence>
<dbReference type="Pfam" id="PF00436">
    <property type="entry name" value="SSB"/>
    <property type="match status" value="1"/>
</dbReference>
<dbReference type="EMBL" id="JBHSXX010000001">
    <property type="protein sequence ID" value="MFC6868392.1"/>
    <property type="molecule type" value="Genomic_DNA"/>
</dbReference>
<evidence type="ECO:0000256" key="4">
    <source>
        <dbReference type="SAM" id="MobiDB-lite"/>
    </source>
</evidence>
<comment type="caution">
    <text evidence="2">Lacks conserved residue(s) required for the propagation of feature annotation.</text>
</comment>
<dbReference type="GO" id="GO:0003677">
    <property type="term" value="F:DNA binding"/>
    <property type="evidence" value="ECO:0007669"/>
    <property type="project" value="UniProtKB-KW"/>
</dbReference>
<dbReference type="PANTHER" id="PTHR10302">
    <property type="entry name" value="SINGLE-STRANDED DNA-BINDING PROTEIN"/>
    <property type="match status" value="1"/>
</dbReference>
<keyword evidence="1 2" id="KW-0238">DNA-binding</keyword>
<reference evidence="6" key="1">
    <citation type="journal article" date="2019" name="Int. J. Syst. Evol. Microbiol.">
        <title>The Global Catalogue of Microorganisms (GCM) 10K type strain sequencing project: providing services to taxonomists for standard genome sequencing and annotation.</title>
        <authorList>
            <consortium name="The Broad Institute Genomics Platform"/>
            <consortium name="The Broad Institute Genome Sequencing Center for Infectious Disease"/>
            <person name="Wu L."/>
            <person name="Ma J."/>
        </authorList>
    </citation>
    <scope>NUCLEOTIDE SEQUENCE [LARGE SCALE GENOMIC DNA]</scope>
    <source>
        <strain evidence="6">KCTC 32255</strain>
    </source>
</reference>
<accession>A0ABW2BZD1</accession>
<dbReference type="InterPro" id="IPR000424">
    <property type="entry name" value="Primosome_PriB/ssb"/>
</dbReference>
<dbReference type="PANTHER" id="PTHR10302:SF27">
    <property type="entry name" value="SINGLE-STRANDED DNA-BINDING PROTEIN"/>
    <property type="match status" value="1"/>
</dbReference>
<name>A0ABW2BZD1_9PSEU</name>
<evidence type="ECO:0000313" key="6">
    <source>
        <dbReference type="Proteomes" id="UP001596337"/>
    </source>
</evidence>
<dbReference type="RefSeq" id="WP_345398558.1">
    <property type="nucleotide sequence ID" value="NZ_BAABLA010000028.1"/>
</dbReference>
<evidence type="ECO:0000313" key="5">
    <source>
        <dbReference type="EMBL" id="MFC6868392.1"/>
    </source>
</evidence>
<organism evidence="5 6">
    <name type="scientific">Haloechinothrix salitolerans</name>
    <dbReference type="NCBI Taxonomy" id="926830"/>
    <lineage>
        <taxon>Bacteria</taxon>
        <taxon>Bacillati</taxon>
        <taxon>Actinomycetota</taxon>
        <taxon>Actinomycetes</taxon>
        <taxon>Pseudonocardiales</taxon>
        <taxon>Pseudonocardiaceae</taxon>
        <taxon>Haloechinothrix</taxon>
    </lineage>
</organism>
<feature type="compositionally biased region" description="Low complexity" evidence="4">
    <location>
        <begin position="122"/>
        <end position="132"/>
    </location>
</feature>
<dbReference type="SUPFAM" id="SSF50249">
    <property type="entry name" value="Nucleic acid-binding proteins"/>
    <property type="match status" value="1"/>
</dbReference>
<keyword evidence="6" id="KW-1185">Reference proteome</keyword>
<feature type="region of interest" description="Disordered" evidence="4">
    <location>
        <begin position="122"/>
        <end position="155"/>
    </location>
</feature>
<comment type="subunit">
    <text evidence="2">Homotetramer.</text>
</comment>
<dbReference type="Proteomes" id="UP001596337">
    <property type="component" value="Unassembled WGS sequence"/>
</dbReference>
<dbReference type="HAMAP" id="MF_00984">
    <property type="entry name" value="SSB"/>
    <property type="match status" value="1"/>
</dbReference>